<evidence type="ECO:0000313" key="2">
    <source>
        <dbReference type="Proteomes" id="UP001148838"/>
    </source>
</evidence>
<name>A0ABQ8RWG6_PERAM</name>
<accession>A0ABQ8RWG6</accession>
<reference evidence="1 2" key="1">
    <citation type="journal article" date="2022" name="Allergy">
        <title>Genome assembly and annotation of Periplaneta americana reveal a comprehensive cockroach allergen profile.</title>
        <authorList>
            <person name="Wang L."/>
            <person name="Xiong Q."/>
            <person name="Saelim N."/>
            <person name="Wang L."/>
            <person name="Nong W."/>
            <person name="Wan A.T."/>
            <person name="Shi M."/>
            <person name="Liu X."/>
            <person name="Cao Q."/>
            <person name="Hui J.H.L."/>
            <person name="Sookrung N."/>
            <person name="Leung T.F."/>
            <person name="Tungtrongchitr A."/>
            <person name="Tsui S.K.W."/>
        </authorList>
    </citation>
    <scope>NUCLEOTIDE SEQUENCE [LARGE SCALE GENOMIC DNA]</scope>
    <source>
        <strain evidence="1">PWHHKU_190912</strain>
    </source>
</reference>
<sequence>SKRNKPLLVKDCYCYQHHSNNTNREEDILAMWTQVKLKTEQDRQFNVSKSNQQFLLYDSLRKKIFLEWKTGVKME</sequence>
<dbReference type="Proteomes" id="UP001148838">
    <property type="component" value="Unassembled WGS sequence"/>
</dbReference>
<evidence type="ECO:0000313" key="1">
    <source>
        <dbReference type="EMBL" id="KAJ4426054.1"/>
    </source>
</evidence>
<protein>
    <submittedName>
        <fullName evidence="1">Uncharacterized protein</fullName>
    </submittedName>
</protein>
<comment type="caution">
    <text evidence="1">The sequence shown here is derived from an EMBL/GenBank/DDBJ whole genome shotgun (WGS) entry which is preliminary data.</text>
</comment>
<organism evidence="1 2">
    <name type="scientific">Periplaneta americana</name>
    <name type="common">American cockroach</name>
    <name type="synonym">Blatta americana</name>
    <dbReference type="NCBI Taxonomy" id="6978"/>
    <lineage>
        <taxon>Eukaryota</taxon>
        <taxon>Metazoa</taxon>
        <taxon>Ecdysozoa</taxon>
        <taxon>Arthropoda</taxon>
        <taxon>Hexapoda</taxon>
        <taxon>Insecta</taxon>
        <taxon>Pterygota</taxon>
        <taxon>Neoptera</taxon>
        <taxon>Polyneoptera</taxon>
        <taxon>Dictyoptera</taxon>
        <taxon>Blattodea</taxon>
        <taxon>Blattoidea</taxon>
        <taxon>Blattidae</taxon>
        <taxon>Blattinae</taxon>
        <taxon>Periplaneta</taxon>
    </lineage>
</organism>
<gene>
    <name evidence="1" type="ORF">ANN_27681</name>
</gene>
<keyword evidence="2" id="KW-1185">Reference proteome</keyword>
<proteinExistence type="predicted"/>
<feature type="non-terminal residue" evidence="1">
    <location>
        <position position="1"/>
    </location>
</feature>
<dbReference type="EMBL" id="JAJSOF020000041">
    <property type="protein sequence ID" value="KAJ4426054.1"/>
    <property type="molecule type" value="Genomic_DNA"/>
</dbReference>